<evidence type="ECO:0000256" key="2">
    <source>
        <dbReference type="SAM" id="Phobius"/>
    </source>
</evidence>
<feature type="transmembrane region" description="Helical" evidence="2">
    <location>
        <begin position="210"/>
        <end position="229"/>
    </location>
</feature>
<feature type="transmembrane region" description="Helical" evidence="2">
    <location>
        <begin position="279"/>
        <end position="302"/>
    </location>
</feature>
<name>A0ABD5PMA7_9EURY</name>
<organism evidence="3 4">
    <name type="scientific">Halosolutus amylolyticus</name>
    <dbReference type="NCBI Taxonomy" id="2932267"/>
    <lineage>
        <taxon>Archaea</taxon>
        <taxon>Methanobacteriati</taxon>
        <taxon>Methanobacteriota</taxon>
        <taxon>Stenosarchaea group</taxon>
        <taxon>Halobacteria</taxon>
        <taxon>Halobacteriales</taxon>
        <taxon>Natrialbaceae</taxon>
        <taxon>Halosolutus</taxon>
    </lineage>
</organism>
<evidence type="ECO:0008006" key="5">
    <source>
        <dbReference type="Google" id="ProtNLM"/>
    </source>
</evidence>
<keyword evidence="2" id="KW-1133">Transmembrane helix</keyword>
<evidence type="ECO:0000313" key="4">
    <source>
        <dbReference type="Proteomes" id="UP001595898"/>
    </source>
</evidence>
<dbReference type="EMBL" id="JBHSFA010000002">
    <property type="protein sequence ID" value="MFC4541034.1"/>
    <property type="molecule type" value="Genomic_DNA"/>
</dbReference>
<comment type="caution">
    <text evidence="3">The sequence shown here is derived from an EMBL/GenBank/DDBJ whole genome shotgun (WGS) entry which is preliminary data.</text>
</comment>
<dbReference type="AlphaFoldDB" id="A0ABD5PMA7"/>
<dbReference type="Proteomes" id="UP001595898">
    <property type="component" value="Unassembled WGS sequence"/>
</dbReference>
<feature type="compositionally biased region" description="Basic and acidic residues" evidence="1">
    <location>
        <begin position="1"/>
        <end position="12"/>
    </location>
</feature>
<feature type="transmembrane region" description="Helical" evidence="2">
    <location>
        <begin position="164"/>
        <end position="189"/>
    </location>
</feature>
<feature type="transmembrane region" description="Helical" evidence="2">
    <location>
        <begin position="308"/>
        <end position="331"/>
    </location>
</feature>
<keyword evidence="4" id="KW-1185">Reference proteome</keyword>
<feature type="region of interest" description="Disordered" evidence="1">
    <location>
        <begin position="105"/>
        <end position="141"/>
    </location>
</feature>
<accession>A0ABD5PMA7</accession>
<gene>
    <name evidence="3" type="ORF">ACFO5R_03710</name>
</gene>
<feature type="transmembrane region" description="Helical" evidence="2">
    <location>
        <begin position="235"/>
        <end position="258"/>
    </location>
</feature>
<keyword evidence="2" id="KW-0472">Membrane</keyword>
<reference evidence="3 4" key="1">
    <citation type="journal article" date="2019" name="Int. J. Syst. Evol. Microbiol.">
        <title>The Global Catalogue of Microorganisms (GCM) 10K type strain sequencing project: providing services to taxonomists for standard genome sequencing and annotation.</title>
        <authorList>
            <consortium name="The Broad Institute Genomics Platform"/>
            <consortium name="The Broad Institute Genome Sequencing Center for Infectious Disease"/>
            <person name="Wu L."/>
            <person name="Ma J."/>
        </authorList>
    </citation>
    <scope>NUCLEOTIDE SEQUENCE [LARGE SCALE GENOMIC DNA]</scope>
    <source>
        <strain evidence="3 4">WLHS5</strain>
    </source>
</reference>
<sequence length="343" mass="35081">MVPDTPDPRDGSDGDSPPPGDPGGAPTAAGNPDDSSPHSFPWHVSRVTDRIDAILPLALVPLLTSLLQVGNVQRALDPGSGVSINVEFAFPSPLLDLWTFADPPPPSVSRRRPTVGDSPPGSDPFADPTGSTGATGTGGTGVPIETPLDGVGIPLESVGAAAGAWILLAILAYVAIASVLAAVYVGGLDRRLRRDPAAIVACASEYAPRFVLYNLVAIGAILLLVPFALVSPALIILALPAVVVVGYLFYAVPFLFVVADAPFVEAFRLSYGFAVGERAYLAFGLWHVGVAVVSSIVLSLLVSAGPGGFLLALALAVPLSLVLTAATVSFLRDLVDSAPSAAQ</sequence>
<keyword evidence="2" id="KW-0812">Transmembrane</keyword>
<dbReference type="RefSeq" id="WP_250139184.1">
    <property type="nucleotide sequence ID" value="NZ_JALIQP010000001.1"/>
</dbReference>
<feature type="compositionally biased region" description="Low complexity" evidence="1">
    <location>
        <begin position="24"/>
        <end position="34"/>
    </location>
</feature>
<evidence type="ECO:0000256" key="1">
    <source>
        <dbReference type="SAM" id="MobiDB-lite"/>
    </source>
</evidence>
<feature type="region of interest" description="Disordered" evidence="1">
    <location>
        <begin position="1"/>
        <end position="41"/>
    </location>
</feature>
<proteinExistence type="predicted"/>
<evidence type="ECO:0000313" key="3">
    <source>
        <dbReference type="EMBL" id="MFC4541034.1"/>
    </source>
</evidence>
<protein>
    <recommendedName>
        <fullName evidence="5">DUF4013 domain-containing protein</fullName>
    </recommendedName>
</protein>